<protein>
    <submittedName>
        <fullName evidence="1">Uncharacterized protein</fullName>
    </submittedName>
</protein>
<dbReference type="Proteomes" id="UP000266673">
    <property type="component" value="Unassembled WGS sequence"/>
</dbReference>
<sequence>MINNIHCRRKVSSKDRGKIRGKWSGPFRIYEVLGNGTYKLQTVGFPEKVKDKVVHGSQLKRYRDK</sequence>
<accession>A0A397W836</accession>
<organism evidence="1 2">
    <name type="scientific">Gigaspora rosea</name>
    <dbReference type="NCBI Taxonomy" id="44941"/>
    <lineage>
        <taxon>Eukaryota</taxon>
        <taxon>Fungi</taxon>
        <taxon>Fungi incertae sedis</taxon>
        <taxon>Mucoromycota</taxon>
        <taxon>Glomeromycotina</taxon>
        <taxon>Glomeromycetes</taxon>
        <taxon>Diversisporales</taxon>
        <taxon>Gigasporaceae</taxon>
        <taxon>Gigaspora</taxon>
    </lineage>
</organism>
<keyword evidence="2" id="KW-1185">Reference proteome</keyword>
<comment type="caution">
    <text evidence="1">The sequence shown here is derived from an EMBL/GenBank/DDBJ whole genome shotgun (WGS) entry which is preliminary data.</text>
</comment>
<name>A0A397W836_9GLOM</name>
<evidence type="ECO:0000313" key="1">
    <source>
        <dbReference type="EMBL" id="RIB29489.1"/>
    </source>
</evidence>
<dbReference type="EMBL" id="QKWP01000037">
    <property type="protein sequence ID" value="RIB29489.1"/>
    <property type="molecule type" value="Genomic_DNA"/>
</dbReference>
<dbReference type="AlphaFoldDB" id="A0A397W836"/>
<evidence type="ECO:0000313" key="2">
    <source>
        <dbReference type="Proteomes" id="UP000266673"/>
    </source>
</evidence>
<dbReference type="OrthoDB" id="1220748at2759"/>
<reference evidence="1 2" key="1">
    <citation type="submission" date="2018-06" db="EMBL/GenBank/DDBJ databases">
        <title>Comparative genomics reveals the genomic features of Rhizophagus irregularis, R. cerebriforme, R. diaphanum and Gigaspora rosea, and their symbiotic lifestyle signature.</title>
        <authorList>
            <person name="Morin E."/>
            <person name="San Clemente H."/>
            <person name="Chen E.C.H."/>
            <person name="De La Providencia I."/>
            <person name="Hainaut M."/>
            <person name="Kuo A."/>
            <person name="Kohler A."/>
            <person name="Murat C."/>
            <person name="Tang N."/>
            <person name="Roy S."/>
            <person name="Loubradou J."/>
            <person name="Henrissat B."/>
            <person name="Grigoriev I.V."/>
            <person name="Corradi N."/>
            <person name="Roux C."/>
            <person name="Martin F.M."/>
        </authorList>
    </citation>
    <scope>NUCLEOTIDE SEQUENCE [LARGE SCALE GENOMIC DNA]</scope>
    <source>
        <strain evidence="1 2">DAOM 194757</strain>
    </source>
</reference>
<proteinExistence type="predicted"/>
<gene>
    <name evidence="1" type="ORF">C2G38_2056631</name>
</gene>